<dbReference type="Proteomes" id="UP000008229">
    <property type="component" value="Chromosome"/>
</dbReference>
<evidence type="ECO:0000313" key="3">
    <source>
        <dbReference type="Proteomes" id="UP000008229"/>
    </source>
</evidence>
<reference evidence="2 3" key="1">
    <citation type="journal article" date="2010" name="Stand. Genomic Sci.">
        <title>Complete genome sequence of Conexibacter woesei type strain (ID131577).</title>
        <authorList>
            <person name="Pukall R."/>
            <person name="Lapidus A."/>
            <person name="Glavina Del Rio T."/>
            <person name="Copeland A."/>
            <person name="Tice H."/>
            <person name="Cheng J.-F."/>
            <person name="Lucas S."/>
            <person name="Chen F."/>
            <person name="Nolan M."/>
            <person name="Bruce D."/>
            <person name="Goodwin L."/>
            <person name="Pitluck S."/>
            <person name="Mavromatis K."/>
            <person name="Ivanova N."/>
            <person name="Ovchinnikova G."/>
            <person name="Pati A."/>
            <person name="Chen A."/>
            <person name="Palaniappan K."/>
            <person name="Land M."/>
            <person name="Hauser L."/>
            <person name="Chang Y.-J."/>
            <person name="Jeffries C.D."/>
            <person name="Chain P."/>
            <person name="Meincke L."/>
            <person name="Sims D."/>
            <person name="Brettin T."/>
            <person name="Detter J.C."/>
            <person name="Rohde M."/>
            <person name="Goeker M."/>
            <person name="Bristow J."/>
            <person name="Eisen J.A."/>
            <person name="Markowitz V."/>
            <person name="Kyrpides N.C."/>
            <person name="Klenk H.-P."/>
            <person name="Hugenholtz P."/>
        </authorList>
    </citation>
    <scope>NUCLEOTIDE SEQUENCE [LARGE SCALE GENOMIC DNA]</scope>
    <source>
        <strain evidence="3">DSM 14684 / CIP 108061 / JCM 11494 / NBRC 100937 / ID131577</strain>
    </source>
</reference>
<dbReference type="AlphaFoldDB" id="D3F0C2"/>
<dbReference type="eggNOG" id="COG3662">
    <property type="taxonomic scope" value="Bacteria"/>
</dbReference>
<dbReference type="STRING" id="469383.Cwoe_3564"/>
<organism evidence="2 3">
    <name type="scientific">Conexibacter woesei (strain DSM 14684 / CCUG 47730 / CIP 108061 / JCM 11494 / NBRC 100937 / ID131577)</name>
    <dbReference type="NCBI Taxonomy" id="469383"/>
    <lineage>
        <taxon>Bacteria</taxon>
        <taxon>Bacillati</taxon>
        <taxon>Actinomycetota</taxon>
        <taxon>Thermoleophilia</taxon>
        <taxon>Solirubrobacterales</taxon>
        <taxon>Conexibacteraceae</taxon>
        <taxon>Conexibacter</taxon>
    </lineage>
</organism>
<dbReference type="HOGENOM" id="CLU_059206_3_1_11"/>
<keyword evidence="3" id="KW-1185">Reference proteome</keyword>
<dbReference type="Pfam" id="PF09995">
    <property type="entry name" value="MPAB_Lcp_cat"/>
    <property type="match status" value="1"/>
</dbReference>
<evidence type="ECO:0000259" key="1">
    <source>
        <dbReference type="Pfam" id="PF09995"/>
    </source>
</evidence>
<evidence type="ECO:0000313" key="2">
    <source>
        <dbReference type="EMBL" id="ADB51982.1"/>
    </source>
</evidence>
<dbReference type="PANTHER" id="PTHR36151">
    <property type="entry name" value="BLR2777 PROTEIN"/>
    <property type="match status" value="1"/>
</dbReference>
<feature type="domain" description="ER-bound oxygenase mpaB/mpaB'/Rubber oxygenase catalytic" evidence="1">
    <location>
        <begin position="15"/>
        <end position="250"/>
    </location>
</feature>
<proteinExistence type="predicted"/>
<reference evidence="3" key="2">
    <citation type="submission" date="2010-01" db="EMBL/GenBank/DDBJ databases">
        <title>The complete genome of Conexibacter woesei DSM 14684.</title>
        <authorList>
            <consortium name="US DOE Joint Genome Institute (JGI-PGF)"/>
            <person name="Lucas S."/>
            <person name="Copeland A."/>
            <person name="Lapidus A."/>
            <person name="Glavina del Rio T."/>
            <person name="Dalin E."/>
            <person name="Tice H."/>
            <person name="Bruce D."/>
            <person name="Goodwin L."/>
            <person name="Pitluck S."/>
            <person name="Kyrpides N."/>
            <person name="Mavromatis K."/>
            <person name="Ivanova N."/>
            <person name="Mikhailova N."/>
            <person name="Chertkov O."/>
            <person name="Brettin T."/>
            <person name="Detter J.C."/>
            <person name="Han C."/>
            <person name="Larimer F."/>
            <person name="Land M."/>
            <person name="Hauser L."/>
            <person name="Markowitz V."/>
            <person name="Cheng J.-F."/>
            <person name="Hugenholtz P."/>
            <person name="Woyke T."/>
            <person name="Wu D."/>
            <person name="Pukall R."/>
            <person name="Steenblock K."/>
            <person name="Schneider S."/>
            <person name="Klenk H.-P."/>
            <person name="Eisen J.A."/>
        </authorList>
    </citation>
    <scope>NUCLEOTIDE SEQUENCE [LARGE SCALE GENOMIC DNA]</scope>
    <source>
        <strain evidence="3">DSM 14684 / CIP 108061 / JCM 11494 / NBRC 100937 / ID131577</strain>
    </source>
</reference>
<dbReference type="EMBL" id="CP001854">
    <property type="protein sequence ID" value="ADB51982.1"/>
    <property type="molecule type" value="Genomic_DNA"/>
</dbReference>
<name>D3F0C2_CONWI</name>
<protein>
    <recommendedName>
        <fullName evidence="1">ER-bound oxygenase mpaB/mpaB'/Rubber oxygenase catalytic domain-containing protein</fullName>
    </recommendedName>
</protein>
<dbReference type="GO" id="GO:0016491">
    <property type="term" value="F:oxidoreductase activity"/>
    <property type="evidence" value="ECO:0007669"/>
    <property type="project" value="InterPro"/>
</dbReference>
<dbReference type="RefSeq" id="WP_012935033.1">
    <property type="nucleotide sequence ID" value="NC_013739.1"/>
</dbReference>
<accession>D3F0C2</accession>
<sequence length="302" mass="33824">MDDGYFPEGRSLLRSVHEERMVGLFYGQRALAIGALDPRNFVGTIQSSNGRLAPFRRLARTAAAFETVFFGTRAEADRMLERVDRLHHRVSGELPSDAGAFPAGTHYSAFDPELMLWTVAVTFDSALWFHELLVRRLSDAERETLWQEYRRFGALFGMPLKAAPADYPAFRAWYDARLAGGEMHLTPEARYTGRAIAFEIPFPRSQVPAKQVHDLVMLGSFPPRVREQYGLRWTRAHAVAFPLAVASLRAARTVAPKRMTRGSSRRSYDVIAAVERNRLLRGVPTPQVPAPGAVAERATAAR</sequence>
<dbReference type="OrthoDB" id="3456672at2"/>
<dbReference type="PANTHER" id="PTHR36151:SF3">
    <property type="entry name" value="ER-BOUND OXYGENASE MPAB_MPAB'_RUBBER OXYGENASE CATALYTIC DOMAIN-CONTAINING PROTEIN"/>
    <property type="match status" value="1"/>
</dbReference>
<dbReference type="InterPro" id="IPR018713">
    <property type="entry name" value="MPAB/Lcp_cat_dom"/>
</dbReference>
<dbReference type="KEGG" id="cwo:Cwoe_3564"/>
<gene>
    <name evidence="2" type="ordered locus">Cwoe_3564</name>
</gene>